<accession>W6QR87</accession>
<dbReference type="OrthoDB" id="3257981at2759"/>
<proteinExistence type="predicted"/>
<keyword evidence="1" id="KW-0378">Hydrolase</keyword>
<organism evidence="1 2">
    <name type="scientific">Penicillium roqueforti (strain FM164)</name>
    <dbReference type="NCBI Taxonomy" id="1365484"/>
    <lineage>
        <taxon>Eukaryota</taxon>
        <taxon>Fungi</taxon>
        <taxon>Dikarya</taxon>
        <taxon>Ascomycota</taxon>
        <taxon>Pezizomycotina</taxon>
        <taxon>Eurotiomycetes</taxon>
        <taxon>Eurotiomycetidae</taxon>
        <taxon>Eurotiales</taxon>
        <taxon>Aspergillaceae</taxon>
        <taxon>Penicillium</taxon>
    </lineage>
</organism>
<gene>
    <name evidence="1" type="ORF">PROQFM164_S13g000009</name>
</gene>
<protein>
    <submittedName>
        <fullName evidence="1">Glycoside hydrolase, family 71</fullName>
    </submittedName>
</protein>
<evidence type="ECO:0000313" key="2">
    <source>
        <dbReference type="Proteomes" id="UP000030686"/>
    </source>
</evidence>
<evidence type="ECO:0000313" key="1">
    <source>
        <dbReference type="EMBL" id="CDM38486.1"/>
    </source>
</evidence>
<reference evidence="1" key="1">
    <citation type="journal article" date="2014" name="Nat. Commun.">
        <title>Multiple recent horizontal transfers of a large genomic region in cheese making fungi.</title>
        <authorList>
            <person name="Cheeseman K."/>
            <person name="Ropars J."/>
            <person name="Renault P."/>
            <person name="Dupont J."/>
            <person name="Gouzy J."/>
            <person name="Branca A."/>
            <person name="Abraham A.L."/>
            <person name="Ceppi M."/>
            <person name="Conseiller E."/>
            <person name="Debuchy R."/>
            <person name="Malagnac F."/>
            <person name="Goarin A."/>
            <person name="Silar P."/>
            <person name="Lacoste S."/>
            <person name="Sallet E."/>
            <person name="Bensimon A."/>
            <person name="Giraud T."/>
            <person name="Brygoo Y."/>
        </authorList>
    </citation>
    <scope>NUCLEOTIDE SEQUENCE [LARGE SCALE GENOMIC DNA]</scope>
    <source>
        <strain evidence="1">FM164</strain>
    </source>
</reference>
<dbReference type="AlphaFoldDB" id="W6QR87"/>
<sequence>MADEVFIVTILKSPATVYVQSSCEAKTYNAKAGIWSHSVPIGIGRQSFKVVCEGKTVNSLYRISRRDITNTYPYSIYNFNAYIGTLPAEASINRL</sequence>
<name>W6QR87_PENRF</name>
<dbReference type="STRING" id="1365484.W6QR87"/>
<dbReference type="GO" id="GO:0016787">
    <property type="term" value="F:hydrolase activity"/>
    <property type="evidence" value="ECO:0007669"/>
    <property type="project" value="UniProtKB-KW"/>
</dbReference>
<dbReference type="Proteomes" id="UP000030686">
    <property type="component" value="Unassembled WGS sequence"/>
</dbReference>
<dbReference type="EMBL" id="HG792027">
    <property type="protein sequence ID" value="CDM38486.1"/>
    <property type="molecule type" value="Genomic_DNA"/>
</dbReference>
<keyword evidence="2" id="KW-1185">Reference proteome</keyword>